<dbReference type="AlphaFoldDB" id="A0A409XMB9"/>
<evidence type="ECO:0000256" key="1">
    <source>
        <dbReference type="ARBA" id="ARBA00004141"/>
    </source>
</evidence>
<dbReference type="Gene3D" id="1.20.144.10">
    <property type="entry name" value="Phosphatidic acid phosphatase type 2/haloperoxidase"/>
    <property type="match status" value="1"/>
</dbReference>
<feature type="transmembrane region" description="Helical" evidence="6">
    <location>
        <begin position="41"/>
        <end position="63"/>
    </location>
</feature>
<sequence>MSDGPRASLDLTHVLCAFSCESDLIFVLDLQCRLLDDDSSYFSLALALVTLSPILLMASYAALAVQTREFIIIVMWTGQFAGELLNWIIKRIIKQERPIDSIGNGYGFPSSHSQYMAYFASFLMAHLYFRHRFSSTGSKIIDLLLRIIVYSALLGWAGLVAYSRYYLGYHSAHQIFWGQAIGTALGLSVYVLSEAIPTRYPNSSLGRLKTWLLNNPVVIWLQIRDGWAVWADGGREGEWLRWRREWEAQGKKANKAKTR</sequence>
<proteinExistence type="predicted"/>
<dbReference type="SUPFAM" id="SSF48317">
    <property type="entry name" value="Acid phosphatase/Vanadium-dependent haloperoxidase"/>
    <property type="match status" value="1"/>
</dbReference>
<feature type="transmembrane region" description="Helical" evidence="6">
    <location>
        <begin position="175"/>
        <end position="193"/>
    </location>
</feature>
<keyword evidence="5 6" id="KW-0472">Membrane</keyword>
<comment type="caution">
    <text evidence="8">The sequence shown here is derived from an EMBL/GenBank/DDBJ whole genome shotgun (WGS) entry which is preliminary data.</text>
</comment>
<dbReference type="PANTHER" id="PTHR14969">
    <property type="entry name" value="SPHINGOSINE-1-PHOSPHATE PHOSPHOHYDROLASE"/>
    <property type="match status" value="1"/>
</dbReference>
<feature type="transmembrane region" description="Helical" evidence="6">
    <location>
        <begin position="143"/>
        <end position="163"/>
    </location>
</feature>
<keyword evidence="9" id="KW-1185">Reference proteome</keyword>
<name>A0A409XMB9_PSICY</name>
<organism evidence="8 9">
    <name type="scientific">Psilocybe cyanescens</name>
    <dbReference type="NCBI Taxonomy" id="93625"/>
    <lineage>
        <taxon>Eukaryota</taxon>
        <taxon>Fungi</taxon>
        <taxon>Dikarya</taxon>
        <taxon>Basidiomycota</taxon>
        <taxon>Agaricomycotina</taxon>
        <taxon>Agaricomycetes</taxon>
        <taxon>Agaricomycetidae</taxon>
        <taxon>Agaricales</taxon>
        <taxon>Agaricineae</taxon>
        <taxon>Strophariaceae</taxon>
        <taxon>Psilocybe</taxon>
    </lineage>
</organism>
<dbReference type="CDD" id="cd03382">
    <property type="entry name" value="PAP2_dolichyldiphosphatase"/>
    <property type="match status" value="1"/>
</dbReference>
<accession>A0A409XMB9</accession>
<reference evidence="8 9" key="1">
    <citation type="journal article" date="2018" name="Evol. Lett.">
        <title>Horizontal gene cluster transfer increased hallucinogenic mushroom diversity.</title>
        <authorList>
            <person name="Reynolds H.T."/>
            <person name="Vijayakumar V."/>
            <person name="Gluck-Thaler E."/>
            <person name="Korotkin H.B."/>
            <person name="Matheny P.B."/>
            <person name="Slot J.C."/>
        </authorList>
    </citation>
    <scope>NUCLEOTIDE SEQUENCE [LARGE SCALE GENOMIC DNA]</scope>
    <source>
        <strain evidence="8 9">2631</strain>
    </source>
</reference>
<dbReference type="InterPro" id="IPR000326">
    <property type="entry name" value="PAP2/HPO"/>
</dbReference>
<gene>
    <name evidence="8" type="ORF">CVT25_000759</name>
</gene>
<keyword evidence="2 6" id="KW-0812">Transmembrane</keyword>
<dbReference type="UniPathway" id="UPA00378"/>
<dbReference type="Pfam" id="PF01569">
    <property type="entry name" value="PAP2"/>
    <property type="match status" value="1"/>
</dbReference>
<dbReference type="InterPro" id="IPR039667">
    <property type="entry name" value="Dolichyldiphosphatase_PAP2"/>
</dbReference>
<dbReference type="InterPro" id="IPR036938">
    <property type="entry name" value="PAP2/HPO_sf"/>
</dbReference>
<feature type="transmembrane region" description="Helical" evidence="6">
    <location>
        <begin position="70"/>
        <end position="89"/>
    </location>
</feature>
<evidence type="ECO:0000256" key="4">
    <source>
        <dbReference type="ARBA" id="ARBA00022989"/>
    </source>
</evidence>
<protein>
    <recommendedName>
        <fullName evidence="7">Phosphatidic acid phosphatase type 2/haloperoxidase domain-containing protein</fullName>
    </recommendedName>
</protein>
<dbReference type="STRING" id="93625.A0A409XMB9"/>
<evidence type="ECO:0000313" key="8">
    <source>
        <dbReference type="EMBL" id="PPQ91884.1"/>
    </source>
</evidence>
<evidence type="ECO:0000259" key="7">
    <source>
        <dbReference type="SMART" id="SM00014"/>
    </source>
</evidence>
<dbReference type="GO" id="GO:0042392">
    <property type="term" value="F:sphingosine-1-phosphate phosphatase activity"/>
    <property type="evidence" value="ECO:0007669"/>
    <property type="project" value="TreeGrafter"/>
</dbReference>
<dbReference type="EMBL" id="NHYD01001227">
    <property type="protein sequence ID" value="PPQ91884.1"/>
    <property type="molecule type" value="Genomic_DNA"/>
</dbReference>
<dbReference type="OrthoDB" id="302705at2759"/>
<dbReference type="GO" id="GO:0016020">
    <property type="term" value="C:membrane"/>
    <property type="evidence" value="ECO:0007669"/>
    <property type="project" value="UniProtKB-SubCell"/>
</dbReference>
<keyword evidence="4 6" id="KW-1133">Transmembrane helix</keyword>
<evidence type="ECO:0000256" key="3">
    <source>
        <dbReference type="ARBA" id="ARBA00022801"/>
    </source>
</evidence>
<evidence type="ECO:0000256" key="5">
    <source>
        <dbReference type="ARBA" id="ARBA00023136"/>
    </source>
</evidence>
<dbReference type="InParanoid" id="A0A409XMB9"/>
<keyword evidence="3" id="KW-0378">Hydrolase</keyword>
<dbReference type="SMART" id="SM00014">
    <property type="entry name" value="acidPPc"/>
    <property type="match status" value="1"/>
</dbReference>
<dbReference type="PANTHER" id="PTHR14969:SF59">
    <property type="entry name" value="DOLICHYLDIPHOSPHATASE"/>
    <property type="match status" value="1"/>
</dbReference>
<feature type="transmembrane region" description="Helical" evidence="6">
    <location>
        <begin position="115"/>
        <end position="131"/>
    </location>
</feature>
<comment type="subcellular location">
    <subcellularLocation>
        <location evidence="1">Membrane</location>
        <topology evidence="1">Multi-pass membrane protein</topology>
    </subcellularLocation>
</comment>
<evidence type="ECO:0000256" key="6">
    <source>
        <dbReference type="SAM" id="Phobius"/>
    </source>
</evidence>
<evidence type="ECO:0000256" key="2">
    <source>
        <dbReference type="ARBA" id="ARBA00022692"/>
    </source>
</evidence>
<feature type="domain" description="Phosphatidic acid phosphatase type 2/haloperoxidase" evidence="7">
    <location>
        <begin position="70"/>
        <end position="190"/>
    </location>
</feature>
<evidence type="ECO:0000313" key="9">
    <source>
        <dbReference type="Proteomes" id="UP000283269"/>
    </source>
</evidence>
<dbReference type="Proteomes" id="UP000283269">
    <property type="component" value="Unassembled WGS sequence"/>
</dbReference>